<keyword evidence="1" id="KW-1133">Transmembrane helix</keyword>
<reference evidence="2" key="1">
    <citation type="submission" date="2022-08" db="UniProtKB">
        <authorList>
            <consortium name="EnsemblMetazoa"/>
        </authorList>
    </citation>
    <scope>IDENTIFICATION</scope>
    <source>
        <strain evidence="2">05x7-T-G4-1.051#20</strain>
    </source>
</reference>
<dbReference type="Proteomes" id="UP000005408">
    <property type="component" value="Unassembled WGS sequence"/>
</dbReference>
<dbReference type="EnsemblMetazoa" id="G765.1">
    <property type="protein sequence ID" value="G765.1:cds"/>
    <property type="gene ID" value="G765"/>
</dbReference>
<accession>A0A8W8NKR4</accession>
<evidence type="ECO:0000313" key="2">
    <source>
        <dbReference type="EnsemblMetazoa" id="G765.1:cds"/>
    </source>
</evidence>
<keyword evidence="1" id="KW-0472">Membrane</keyword>
<protein>
    <submittedName>
        <fullName evidence="2">Uncharacterized protein</fullName>
    </submittedName>
</protein>
<keyword evidence="1" id="KW-0812">Transmembrane</keyword>
<name>A0A8W8NKR4_MAGGI</name>
<organism evidence="2 3">
    <name type="scientific">Magallana gigas</name>
    <name type="common">Pacific oyster</name>
    <name type="synonym">Crassostrea gigas</name>
    <dbReference type="NCBI Taxonomy" id="29159"/>
    <lineage>
        <taxon>Eukaryota</taxon>
        <taxon>Metazoa</taxon>
        <taxon>Spiralia</taxon>
        <taxon>Lophotrochozoa</taxon>
        <taxon>Mollusca</taxon>
        <taxon>Bivalvia</taxon>
        <taxon>Autobranchia</taxon>
        <taxon>Pteriomorphia</taxon>
        <taxon>Ostreida</taxon>
        <taxon>Ostreoidea</taxon>
        <taxon>Ostreidae</taxon>
        <taxon>Magallana</taxon>
    </lineage>
</organism>
<evidence type="ECO:0000313" key="3">
    <source>
        <dbReference type="Proteomes" id="UP000005408"/>
    </source>
</evidence>
<evidence type="ECO:0000256" key="1">
    <source>
        <dbReference type="SAM" id="Phobius"/>
    </source>
</evidence>
<proteinExistence type="predicted"/>
<keyword evidence="3" id="KW-1185">Reference proteome</keyword>
<sequence length="132" mass="15057">MEKGRSVATKRRLETDKCLRCSLWMFSGIAISLMVILLGFTIWTLVSYQNTVTALQSRVDKLEVDLDLIRSGKEALIAKTVEEEVSKRLEVMKTQLLAFYTHSQPRYKRQACNCQGQKGDRGDVGFPVDFYS</sequence>
<dbReference type="AlphaFoldDB" id="A0A8W8NKR4"/>
<feature type="transmembrane region" description="Helical" evidence="1">
    <location>
        <begin position="21"/>
        <end position="46"/>
    </location>
</feature>